<reference evidence="2" key="1">
    <citation type="journal article" date="2016" name="Genome Announc.">
        <title>Draft genome sequences of fungus Aspergillus calidoustus.</title>
        <authorList>
            <person name="Horn F."/>
            <person name="Linde J."/>
            <person name="Mattern D.J."/>
            <person name="Walther G."/>
            <person name="Guthke R."/>
            <person name="Scherlach K."/>
            <person name="Martin K."/>
            <person name="Brakhage A.A."/>
            <person name="Petzke L."/>
            <person name="Valiante V."/>
        </authorList>
    </citation>
    <scope>NUCLEOTIDE SEQUENCE [LARGE SCALE GENOMIC DNA]</scope>
    <source>
        <strain evidence="2">SF006504</strain>
    </source>
</reference>
<evidence type="ECO:0000313" key="2">
    <source>
        <dbReference type="Proteomes" id="UP000054771"/>
    </source>
</evidence>
<keyword evidence="2" id="KW-1185">Reference proteome</keyword>
<proteinExistence type="predicted"/>
<protein>
    <submittedName>
        <fullName evidence="1">Uncharacterized protein</fullName>
    </submittedName>
</protein>
<dbReference type="OrthoDB" id="4461621at2759"/>
<sequence length="171" mass="19660">MASTKHRYIFRRYYKDSKANIYGVAVLARRMGWKNFIIADELTKRQLRGESLEFEDESLTVVLVMFWPTPSKPQSTTSEGLNQPSLCINNHPEDYGLELANPGRAAFTPNDVSITGREELETLVRKTLTADDASAARDNRPDRWPAARYRRTSVQQSNIFKLLQDRTFVFV</sequence>
<dbReference type="AlphaFoldDB" id="A0A0U5G164"/>
<evidence type="ECO:0000313" key="1">
    <source>
        <dbReference type="EMBL" id="CEL05379.1"/>
    </source>
</evidence>
<organism evidence="1 2">
    <name type="scientific">Aspergillus calidoustus</name>
    <dbReference type="NCBI Taxonomy" id="454130"/>
    <lineage>
        <taxon>Eukaryota</taxon>
        <taxon>Fungi</taxon>
        <taxon>Dikarya</taxon>
        <taxon>Ascomycota</taxon>
        <taxon>Pezizomycotina</taxon>
        <taxon>Eurotiomycetes</taxon>
        <taxon>Eurotiomycetidae</taxon>
        <taxon>Eurotiales</taxon>
        <taxon>Aspergillaceae</taxon>
        <taxon>Aspergillus</taxon>
        <taxon>Aspergillus subgen. Nidulantes</taxon>
    </lineage>
</organism>
<name>A0A0U5G164_ASPCI</name>
<gene>
    <name evidence="1" type="ORF">ASPCAL06497</name>
</gene>
<dbReference type="Proteomes" id="UP000054771">
    <property type="component" value="Unassembled WGS sequence"/>
</dbReference>
<dbReference type="EMBL" id="CDMC01000005">
    <property type="protein sequence ID" value="CEL05379.1"/>
    <property type="molecule type" value="Genomic_DNA"/>
</dbReference>
<accession>A0A0U5G164</accession>